<dbReference type="PaxDb" id="55529-EKX51977"/>
<evidence type="ECO:0000259" key="6">
    <source>
        <dbReference type="PROSITE" id="PS51158"/>
    </source>
</evidence>
<dbReference type="SUPFAM" id="SSF56112">
    <property type="entry name" value="Protein kinase-like (PK-like)"/>
    <property type="match status" value="1"/>
</dbReference>
<reference evidence="9" key="2">
    <citation type="submission" date="2012-11" db="EMBL/GenBank/DDBJ databases">
        <authorList>
            <person name="Kuo A."/>
            <person name="Curtis B.A."/>
            <person name="Tanifuji G."/>
            <person name="Burki F."/>
            <person name="Gruber A."/>
            <person name="Irimia M."/>
            <person name="Maruyama S."/>
            <person name="Arias M.C."/>
            <person name="Ball S.G."/>
            <person name="Gile G.H."/>
            <person name="Hirakawa Y."/>
            <person name="Hopkins J.F."/>
            <person name="Rensing S.A."/>
            <person name="Schmutz J."/>
            <person name="Symeonidi A."/>
            <person name="Elias M."/>
            <person name="Eveleigh R.J."/>
            <person name="Herman E.K."/>
            <person name="Klute M.J."/>
            <person name="Nakayama T."/>
            <person name="Obornik M."/>
            <person name="Reyes-Prieto A."/>
            <person name="Armbrust E.V."/>
            <person name="Aves S.J."/>
            <person name="Beiko R.G."/>
            <person name="Coutinho P."/>
            <person name="Dacks J.B."/>
            <person name="Durnford D.G."/>
            <person name="Fast N.M."/>
            <person name="Green B.R."/>
            <person name="Grisdale C."/>
            <person name="Hempe F."/>
            <person name="Henrissat B."/>
            <person name="Hoppner M.P."/>
            <person name="Ishida K.-I."/>
            <person name="Kim E."/>
            <person name="Koreny L."/>
            <person name="Kroth P.G."/>
            <person name="Liu Y."/>
            <person name="Malik S.-B."/>
            <person name="Maier U.G."/>
            <person name="McRose D."/>
            <person name="Mock T."/>
            <person name="Neilson J.A."/>
            <person name="Onodera N.T."/>
            <person name="Poole A.M."/>
            <person name="Pritham E.J."/>
            <person name="Richards T.A."/>
            <person name="Rocap G."/>
            <person name="Roy S.W."/>
            <person name="Sarai C."/>
            <person name="Schaack S."/>
            <person name="Shirato S."/>
            <person name="Slamovits C.H."/>
            <person name="Spencer D.F."/>
            <person name="Suzuki S."/>
            <person name="Worden A.Z."/>
            <person name="Zauner S."/>
            <person name="Barry K."/>
            <person name="Bell C."/>
            <person name="Bharti A.K."/>
            <person name="Crow J.A."/>
            <person name="Grimwood J."/>
            <person name="Kramer R."/>
            <person name="Lindquist E."/>
            <person name="Lucas S."/>
            <person name="Salamov A."/>
            <person name="McFadden G.I."/>
            <person name="Lane C.E."/>
            <person name="Keeling P.J."/>
            <person name="Gray M.W."/>
            <person name="Grigoriev I.V."/>
            <person name="Archibald J.M."/>
        </authorList>
    </citation>
    <scope>NUCLEOTIDE SEQUENCE</scope>
    <source>
        <strain evidence="9">CCMP2712</strain>
    </source>
</reference>
<dbReference type="RefSeq" id="XP_005838957.1">
    <property type="nucleotide sequence ID" value="XM_005838900.1"/>
</dbReference>
<evidence type="ECO:0000256" key="3">
    <source>
        <dbReference type="ARBA" id="ARBA00022741"/>
    </source>
</evidence>
<dbReference type="GO" id="GO:0031037">
    <property type="term" value="P:myosin II filament disassembly"/>
    <property type="evidence" value="ECO:0007669"/>
    <property type="project" value="TreeGrafter"/>
</dbReference>
<proteinExistence type="predicted"/>
<dbReference type="Pfam" id="PF02816">
    <property type="entry name" value="Alpha_kinase"/>
    <property type="match status" value="1"/>
</dbReference>
<evidence type="ECO:0000313" key="8">
    <source>
        <dbReference type="EnsemblProtists" id="EKX51977"/>
    </source>
</evidence>
<dbReference type="InterPro" id="IPR011009">
    <property type="entry name" value="Kinase-like_dom_sf"/>
</dbReference>
<dbReference type="GO" id="GO:1903013">
    <property type="term" value="P:response to differentiation-inducing factor 1"/>
    <property type="evidence" value="ECO:0007669"/>
    <property type="project" value="TreeGrafter"/>
</dbReference>
<evidence type="ECO:0000256" key="2">
    <source>
        <dbReference type="ARBA" id="ARBA00022679"/>
    </source>
</evidence>
<dbReference type="PANTHER" id="PTHR45992">
    <property type="entry name" value="EUKARYOTIC ELONGATION FACTOR 2 KINASE-RELATED"/>
    <property type="match status" value="1"/>
</dbReference>
<dbReference type="eggNOG" id="ENOG502QVA3">
    <property type="taxonomic scope" value="Eukaryota"/>
</dbReference>
<dbReference type="PROSITE" id="PS51158">
    <property type="entry name" value="ALPHA_KINASE"/>
    <property type="match status" value="1"/>
</dbReference>
<keyword evidence="5" id="KW-0067">ATP-binding</keyword>
<evidence type="ECO:0000313" key="7">
    <source>
        <dbReference type="EMBL" id="EKX51977.1"/>
    </source>
</evidence>
<keyword evidence="4" id="KW-0418">Kinase</keyword>
<accession>L1JU83</accession>
<dbReference type="EMBL" id="JH992974">
    <property type="protein sequence ID" value="EKX51977.1"/>
    <property type="molecule type" value="Genomic_DNA"/>
</dbReference>
<organism evidence="7">
    <name type="scientific">Guillardia theta (strain CCMP2712)</name>
    <name type="common">Cryptophyte</name>
    <dbReference type="NCBI Taxonomy" id="905079"/>
    <lineage>
        <taxon>Eukaryota</taxon>
        <taxon>Cryptophyceae</taxon>
        <taxon>Pyrenomonadales</taxon>
        <taxon>Geminigeraceae</taxon>
        <taxon>Guillardia</taxon>
    </lineage>
</organism>
<evidence type="ECO:0000256" key="5">
    <source>
        <dbReference type="ARBA" id="ARBA00022840"/>
    </source>
</evidence>
<name>L1JU83_GUITC</name>
<reference evidence="7 9" key="1">
    <citation type="journal article" date="2012" name="Nature">
        <title>Algal genomes reveal evolutionary mosaicism and the fate of nucleomorphs.</title>
        <authorList>
            <consortium name="DOE Joint Genome Institute"/>
            <person name="Curtis B.A."/>
            <person name="Tanifuji G."/>
            <person name="Burki F."/>
            <person name="Gruber A."/>
            <person name="Irimia M."/>
            <person name="Maruyama S."/>
            <person name="Arias M.C."/>
            <person name="Ball S.G."/>
            <person name="Gile G.H."/>
            <person name="Hirakawa Y."/>
            <person name="Hopkins J.F."/>
            <person name="Kuo A."/>
            <person name="Rensing S.A."/>
            <person name="Schmutz J."/>
            <person name="Symeonidi A."/>
            <person name="Elias M."/>
            <person name="Eveleigh R.J."/>
            <person name="Herman E.K."/>
            <person name="Klute M.J."/>
            <person name="Nakayama T."/>
            <person name="Obornik M."/>
            <person name="Reyes-Prieto A."/>
            <person name="Armbrust E.V."/>
            <person name="Aves S.J."/>
            <person name="Beiko R.G."/>
            <person name="Coutinho P."/>
            <person name="Dacks J.B."/>
            <person name="Durnford D.G."/>
            <person name="Fast N.M."/>
            <person name="Green B.R."/>
            <person name="Grisdale C.J."/>
            <person name="Hempel F."/>
            <person name="Henrissat B."/>
            <person name="Hoppner M.P."/>
            <person name="Ishida K."/>
            <person name="Kim E."/>
            <person name="Koreny L."/>
            <person name="Kroth P.G."/>
            <person name="Liu Y."/>
            <person name="Malik S.B."/>
            <person name="Maier U.G."/>
            <person name="McRose D."/>
            <person name="Mock T."/>
            <person name="Neilson J.A."/>
            <person name="Onodera N.T."/>
            <person name="Poole A.M."/>
            <person name="Pritham E.J."/>
            <person name="Richards T.A."/>
            <person name="Rocap G."/>
            <person name="Roy S.W."/>
            <person name="Sarai C."/>
            <person name="Schaack S."/>
            <person name="Shirato S."/>
            <person name="Slamovits C.H."/>
            <person name="Spencer D.F."/>
            <person name="Suzuki S."/>
            <person name="Worden A.Z."/>
            <person name="Zauner S."/>
            <person name="Barry K."/>
            <person name="Bell C."/>
            <person name="Bharti A.K."/>
            <person name="Crow J.A."/>
            <person name="Grimwood J."/>
            <person name="Kramer R."/>
            <person name="Lindquist E."/>
            <person name="Lucas S."/>
            <person name="Salamov A."/>
            <person name="McFadden G.I."/>
            <person name="Lane C.E."/>
            <person name="Keeling P.J."/>
            <person name="Gray M.W."/>
            <person name="Grigoriev I.V."/>
            <person name="Archibald J.M."/>
        </authorList>
    </citation>
    <scope>NUCLEOTIDE SEQUENCE</scope>
    <source>
        <strain evidence="7 9">CCMP2712</strain>
    </source>
</reference>
<dbReference type="PANTHER" id="PTHR45992:SF2">
    <property type="entry name" value="EUKARYOTIC ELONGATION FACTOR 2 KINASE"/>
    <property type="match status" value="1"/>
</dbReference>
<evidence type="ECO:0000256" key="1">
    <source>
        <dbReference type="ARBA" id="ARBA00022527"/>
    </source>
</evidence>
<evidence type="ECO:0000256" key="4">
    <source>
        <dbReference type="ARBA" id="ARBA00022777"/>
    </source>
</evidence>
<dbReference type="InterPro" id="IPR051852">
    <property type="entry name" value="Alpha-type_PK"/>
</dbReference>
<feature type="domain" description="Alpha-type protein kinase" evidence="6">
    <location>
        <begin position="14"/>
        <end position="215"/>
    </location>
</feature>
<reference evidence="8" key="3">
    <citation type="submission" date="2015-06" db="UniProtKB">
        <authorList>
            <consortium name="EnsemblProtists"/>
        </authorList>
    </citation>
    <scope>IDENTIFICATION</scope>
</reference>
<keyword evidence="3" id="KW-0547">Nucleotide-binding</keyword>
<keyword evidence="2" id="KW-0808">Transferase</keyword>
<keyword evidence="1" id="KW-0723">Serine/threonine-protein kinase</keyword>
<keyword evidence="9" id="KW-1185">Reference proteome</keyword>
<gene>
    <name evidence="7" type="ORF">GUITHDRAFT_84952</name>
</gene>
<dbReference type="GO" id="GO:0004674">
    <property type="term" value="F:protein serine/threonine kinase activity"/>
    <property type="evidence" value="ECO:0007669"/>
    <property type="project" value="UniProtKB-KW"/>
</dbReference>
<sequence length="224" mass="25759">MPLRNRSELATKFTYNPHNETWQTHKVRVVVDKKPFAQGGMRVCMKLYELEDSGDFVPCVAKVFKKETNSKEYFDEALTQMAAECFAQEFNKLKTKWKVSFLPVNVMMLNERNGQLCNVEPLLLGDYVKHNDNDGNVETSEQLPQAFTHFTWEASRHMLIVCDIQGLADCYTDPQIHSIDGQSFGRGNLGQHGILKFFKTHKCNRICQALKLPPTDRKIADRQV</sequence>
<dbReference type="STRING" id="905079.L1JU83"/>
<dbReference type="EnsemblProtists" id="EKX51977">
    <property type="protein sequence ID" value="EKX51977"/>
    <property type="gene ID" value="GUITHDRAFT_84952"/>
</dbReference>
<dbReference type="OrthoDB" id="301415at2759"/>
<dbReference type="InterPro" id="IPR004166">
    <property type="entry name" value="a-kinase_dom"/>
</dbReference>
<dbReference type="KEGG" id="gtt:GUITHDRAFT_84952"/>
<dbReference type="Proteomes" id="UP000011087">
    <property type="component" value="Unassembled WGS sequence"/>
</dbReference>
<dbReference type="Gene3D" id="3.20.200.10">
    <property type="entry name" value="MHCK/EF2 kinase"/>
    <property type="match status" value="1"/>
</dbReference>
<dbReference type="Gene3D" id="3.30.200.20">
    <property type="entry name" value="Phosphorylase Kinase, domain 1"/>
    <property type="match status" value="2"/>
</dbReference>
<dbReference type="GeneID" id="17308427"/>
<dbReference type="SMART" id="SM00811">
    <property type="entry name" value="Alpha_kinase"/>
    <property type="match status" value="1"/>
</dbReference>
<evidence type="ECO:0000313" key="9">
    <source>
        <dbReference type="Proteomes" id="UP000011087"/>
    </source>
</evidence>
<protein>
    <recommendedName>
        <fullName evidence="6">Alpha-type protein kinase domain-containing protein</fullName>
    </recommendedName>
</protein>
<dbReference type="HOGENOM" id="CLU_108776_0_0_1"/>
<dbReference type="GO" id="GO:0005524">
    <property type="term" value="F:ATP binding"/>
    <property type="evidence" value="ECO:0007669"/>
    <property type="project" value="UniProtKB-KW"/>
</dbReference>
<dbReference type="OMA" id="ESCICSA"/>
<dbReference type="AlphaFoldDB" id="L1JU83"/>